<protein>
    <submittedName>
        <fullName evidence="1">Uncharacterized conserved protein, DUF2141 family</fullName>
    </submittedName>
</protein>
<dbReference type="RefSeq" id="WP_073097730.1">
    <property type="nucleotide sequence ID" value="NZ_FRCY01000020.1"/>
</dbReference>
<dbReference type="STRING" id="388280.SAMN04488057_12010"/>
<reference evidence="1 2" key="1">
    <citation type="submission" date="2016-11" db="EMBL/GenBank/DDBJ databases">
        <authorList>
            <person name="Jaros S."/>
            <person name="Januszkiewicz K."/>
            <person name="Wedrychowicz H."/>
        </authorList>
    </citation>
    <scope>NUCLEOTIDE SEQUENCE [LARGE SCALE GENOMIC DNA]</scope>
    <source>
        <strain evidence="1 2">CGMCC 1.6102</strain>
    </source>
</reference>
<dbReference type="Proteomes" id="UP000184513">
    <property type="component" value="Unassembled WGS sequence"/>
</dbReference>
<gene>
    <name evidence="1" type="ORF">SAMN04488057_12010</name>
</gene>
<dbReference type="InterPro" id="IPR018673">
    <property type="entry name" value="DUF2141"/>
</dbReference>
<keyword evidence="2" id="KW-1185">Reference proteome</keyword>
<proteinExistence type="predicted"/>
<evidence type="ECO:0000313" key="2">
    <source>
        <dbReference type="Proteomes" id="UP000184513"/>
    </source>
</evidence>
<accession>A0A1M7QMG2</accession>
<dbReference type="Pfam" id="PF09912">
    <property type="entry name" value="DUF2141"/>
    <property type="match status" value="1"/>
</dbReference>
<dbReference type="OrthoDB" id="9788332at2"/>
<name>A0A1M7QMG2_9BACT</name>
<dbReference type="AlphaFoldDB" id="A0A1M7QMG2"/>
<sequence length="140" mass="15105">MEKLMIVLFMAAFLQTDDSGAELSVSVLVQGKERGLVQLLVFEAAAGFPDQPSKAIRREAAPVRGGEVVFHFTGLKPGNYAISAFHDEDGDGKMRKNIFGVPKDLYGFSNDVRNPFSAPSFQSAAVQLPPDGLAISFSLK</sequence>
<dbReference type="EMBL" id="FRCY01000020">
    <property type="protein sequence ID" value="SHN32208.1"/>
    <property type="molecule type" value="Genomic_DNA"/>
</dbReference>
<organism evidence="1 2">
    <name type="scientific">Cyclobacterium lianum</name>
    <dbReference type="NCBI Taxonomy" id="388280"/>
    <lineage>
        <taxon>Bacteria</taxon>
        <taxon>Pseudomonadati</taxon>
        <taxon>Bacteroidota</taxon>
        <taxon>Cytophagia</taxon>
        <taxon>Cytophagales</taxon>
        <taxon>Cyclobacteriaceae</taxon>
        <taxon>Cyclobacterium</taxon>
    </lineage>
</organism>
<evidence type="ECO:0000313" key="1">
    <source>
        <dbReference type="EMBL" id="SHN32208.1"/>
    </source>
</evidence>